<dbReference type="AlphaFoldDB" id="A0A558BJS5"/>
<accession>A0A558BJS5</accession>
<keyword evidence="2" id="KW-1185">Reference proteome</keyword>
<dbReference type="Proteomes" id="UP000317624">
    <property type="component" value="Unassembled WGS sequence"/>
</dbReference>
<dbReference type="RefSeq" id="WP_144853397.1">
    <property type="nucleotide sequence ID" value="NZ_VMRJ01000009.1"/>
</dbReference>
<name>A0A558BJS5_9BACT</name>
<proteinExistence type="predicted"/>
<dbReference type="OrthoDB" id="6913282at2"/>
<dbReference type="EMBL" id="VMRJ01000009">
    <property type="protein sequence ID" value="TVT36753.1"/>
    <property type="molecule type" value="Genomic_DNA"/>
</dbReference>
<reference evidence="1 2" key="1">
    <citation type="submission" date="2019-07" db="EMBL/GenBank/DDBJ databases">
        <title>Hymenobacter sp. straun FUR1 Genome sequencing and assembly.</title>
        <authorList>
            <person name="Chhetri G."/>
        </authorList>
    </citation>
    <scope>NUCLEOTIDE SEQUENCE [LARGE SCALE GENOMIC DNA]</scope>
    <source>
        <strain evidence="1 2">Fur1</strain>
    </source>
</reference>
<protein>
    <submittedName>
        <fullName evidence="1">Uncharacterized protein</fullName>
    </submittedName>
</protein>
<comment type="caution">
    <text evidence="1">The sequence shown here is derived from an EMBL/GenBank/DDBJ whole genome shotgun (WGS) entry which is preliminary data.</text>
</comment>
<organism evidence="1 2">
    <name type="scientific">Hymenobacter setariae</name>
    <dbReference type="NCBI Taxonomy" id="2594794"/>
    <lineage>
        <taxon>Bacteria</taxon>
        <taxon>Pseudomonadati</taxon>
        <taxon>Bacteroidota</taxon>
        <taxon>Cytophagia</taxon>
        <taxon>Cytophagales</taxon>
        <taxon>Hymenobacteraceae</taxon>
        <taxon>Hymenobacter</taxon>
    </lineage>
</organism>
<evidence type="ECO:0000313" key="2">
    <source>
        <dbReference type="Proteomes" id="UP000317624"/>
    </source>
</evidence>
<gene>
    <name evidence="1" type="ORF">FNT36_24890</name>
</gene>
<evidence type="ECO:0000313" key="1">
    <source>
        <dbReference type="EMBL" id="TVT36753.1"/>
    </source>
</evidence>
<sequence>MLRDSFQSSGPALGLTPQIPKKTIIRSITTFIEKLLVHFRNTAVLNEQDEESITEELVKYLTHHAKNEVFFFVKESIQRPLMGRVRRTDIGAFVLPTDRTPVFTIEAKRLPAPGKVREKEYVIGSDSQKPAGGIERYKRNLHGIETDSSAIVGYIQKEDIDYWVAKINSWLDELIIIGRHHEADWNTSDKLLERIDIITDVIAKYRSTSSRGYGGDIELTHYLIVMPQPA</sequence>